<dbReference type="SUPFAM" id="SSF53649">
    <property type="entry name" value="Alkaline phosphatase-like"/>
    <property type="match status" value="1"/>
</dbReference>
<dbReference type="AlphaFoldDB" id="X5MM23"/>
<dbReference type="InterPro" id="IPR024607">
    <property type="entry name" value="Sulfatase_CS"/>
</dbReference>
<dbReference type="KEGG" id="pect:BN1012_Phect1786"/>
<dbReference type="PANTHER" id="PTHR10342">
    <property type="entry name" value="ARYLSULFATASE"/>
    <property type="match status" value="1"/>
</dbReference>
<dbReference type="Pfam" id="PF00884">
    <property type="entry name" value="Sulfatase"/>
    <property type="match status" value="1"/>
</dbReference>
<dbReference type="InterPro" id="IPR000917">
    <property type="entry name" value="Sulfatase_N"/>
</dbReference>
<comment type="similarity">
    <text evidence="1">Belongs to the sulfatase family.</text>
</comment>
<evidence type="ECO:0000256" key="1">
    <source>
        <dbReference type="ARBA" id="ARBA00008779"/>
    </source>
</evidence>
<organism evidence="7 8">
    <name type="scientific">Candidatus Phaeomarinibacter ectocarpi</name>
    <dbReference type="NCBI Taxonomy" id="1458461"/>
    <lineage>
        <taxon>Bacteria</taxon>
        <taxon>Pseudomonadati</taxon>
        <taxon>Pseudomonadota</taxon>
        <taxon>Alphaproteobacteria</taxon>
        <taxon>Hyphomicrobiales</taxon>
        <taxon>Parvibaculaceae</taxon>
        <taxon>Candidatus Phaeomarinibacter</taxon>
    </lineage>
</organism>
<dbReference type="InterPro" id="IPR017850">
    <property type="entry name" value="Alkaline_phosphatase_core_sf"/>
</dbReference>
<evidence type="ECO:0000313" key="7">
    <source>
        <dbReference type="EMBL" id="CDO60000.1"/>
    </source>
</evidence>
<evidence type="ECO:0000256" key="5">
    <source>
        <dbReference type="ARBA" id="ARBA00023180"/>
    </source>
</evidence>
<dbReference type="Gene3D" id="3.30.1120.10">
    <property type="match status" value="1"/>
</dbReference>
<reference evidence="7 8" key="1">
    <citation type="journal article" date="2014" name="Front. Genet.">
        <title>Genome and metabolic network of "Candidatus Phaeomarinobacter ectocarpi" Ec32, a new candidate genus of Alphaproteobacteria frequently associated with brown algae.</title>
        <authorList>
            <person name="Dittami S.M."/>
            <person name="Barbeyron T."/>
            <person name="Boyen C."/>
            <person name="Cambefort J."/>
            <person name="Collet G."/>
            <person name="Delage L."/>
            <person name="Gobet A."/>
            <person name="Groisillier A."/>
            <person name="Leblanc C."/>
            <person name="Michel G."/>
            <person name="Scornet D."/>
            <person name="Siegel A."/>
            <person name="Tapia J.E."/>
            <person name="Tonon T."/>
        </authorList>
    </citation>
    <scope>NUCLEOTIDE SEQUENCE [LARGE SCALE GENOMIC DNA]</scope>
    <source>
        <strain evidence="7 8">Ec32</strain>
    </source>
</reference>
<protein>
    <submittedName>
        <fullName evidence="7">Sulfatase, family S1 subfamily 32</fullName>
    </submittedName>
</protein>
<feature type="domain" description="Sulfatase N-terminal" evidence="6">
    <location>
        <begin position="45"/>
        <end position="383"/>
    </location>
</feature>
<dbReference type="PATRIC" id="fig|1458461.3.peg.1790"/>
<sequence length="511" mass="55309">MSVALASCDDSGEGFAGAVDTPNTVPAPTNDVRTDFVPIPIESTPNIVIIMADDLGWNDVGYHGSEIRTPNLDKLAADGVVLDRFYVQPTCSPTRAALMTGKSPLRLGIAAPLSKNNPTGLPIEETTLAERLKARGYQTALVGKWHLGARHRDYLPNARGFDHFYGHTTGGVGFWDKVHGGGYDLQRNGKTTRDDGYLTHLLADEAVDVIQRRDPDQPLFLFASFNAPHLPNEAPEAAIDAYTSIKDDKRRTHAAMVTELDAAIGKLVSTLEDEGMLTNTMIWFMSDNGGLVNVDIVNWLPDWVLGIGLGLRYDVDPSERMLEFMRVNLTQSGSSNLPLQGGKGSLWEGGMRVPSLVHWPGVLAPCKSEQMIAVQDVLPTVLAISSTPVSTGELDGRSVWPALAGGAVLPANDVIVPSGPKPLSAAIYRYPWKLIEYANGDTLLFNVEADPLETNDLSDDQPELAASLQATLQAFPRGENVALPLQDVVDDPDFFGGEEDRTPWAEAVFTD</sequence>
<keyword evidence="2" id="KW-0479">Metal-binding</keyword>
<dbReference type="PROSITE" id="PS00523">
    <property type="entry name" value="SULFATASE_1"/>
    <property type="match status" value="1"/>
</dbReference>
<dbReference type="PANTHER" id="PTHR10342:SF274">
    <property type="entry name" value="ARYLSULFATASE B"/>
    <property type="match status" value="1"/>
</dbReference>
<dbReference type="HOGENOM" id="CLU_006332_10_1_5"/>
<dbReference type="CDD" id="cd16029">
    <property type="entry name" value="4-S"/>
    <property type="match status" value="1"/>
</dbReference>
<dbReference type="InterPro" id="IPR047115">
    <property type="entry name" value="ARSB"/>
</dbReference>
<evidence type="ECO:0000256" key="3">
    <source>
        <dbReference type="ARBA" id="ARBA00022801"/>
    </source>
</evidence>
<evidence type="ECO:0000256" key="2">
    <source>
        <dbReference type="ARBA" id="ARBA00022723"/>
    </source>
</evidence>
<dbReference type="GO" id="GO:0008484">
    <property type="term" value="F:sulfuric ester hydrolase activity"/>
    <property type="evidence" value="ECO:0007669"/>
    <property type="project" value="InterPro"/>
</dbReference>
<keyword evidence="4" id="KW-0106">Calcium</keyword>
<dbReference type="PROSITE" id="PS00149">
    <property type="entry name" value="SULFATASE_2"/>
    <property type="match status" value="1"/>
</dbReference>
<evidence type="ECO:0000313" key="8">
    <source>
        <dbReference type="Proteomes" id="UP000032160"/>
    </source>
</evidence>
<evidence type="ECO:0000259" key="6">
    <source>
        <dbReference type="Pfam" id="PF00884"/>
    </source>
</evidence>
<dbReference type="STRING" id="1458461.BN1012_Phect1786"/>
<accession>X5MM23</accession>
<dbReference type="Proteomes" id="UP000032160">
    <property type="component" value="Chromosome I"/>
</dbReference>
<proteinExistence type="inferred from homology"/>
<dbReference type="EMBL" id="HG966617">
    <property type="protein sequence ID" value="CDO60000.1"/>
    <property type="molecule type" value="Genomic_DNA"/>
</dbReference>
<keyword evidence="8" id="KW-1185">Reference proteome</keyword>
<evidence type="ECO:0000256" key="4">
    <source>
        <dbReference type="ARBA" id="ARBA00022837"/>
    </source>
</evidence>
<keyword evidence="5" id="KW-0325">Glycoprotein</keyword>
<dbReference type="GO" id="GO:0046872">
    <property type="term" value="F:metal ion binding"/>
    <property type="evidence" value="ECO:0007669"/>
    <property type="project" value="UniProtKB-KW"/>
</dbReference>
<name>X5MM23_9HYPH</name>
<gene>
    <name evidence="7" type="ORF">BN1012_Phect1786</name>
</gene>
<dbReference type="Gene3D" id="3.40.720.10">
    <property type="entry name" value="Alkaline Phosphatase, subunit A"/>
    <property type="match status" value="1"/>
</dbReference>
<keyword evidence="3" id="KW-0378">Hydrolase</keyword>